<dbReference type="GeneID" id="33570470"/>
<organism evidence="2 3">
    <name type="scientific">Lobosporangium transversale</name>
    <dbReference type="NCBI Taxonomy" id="64571"/>
    <lineage>
        <taxon>Eukaryota</taxon>
        <taxon>Fungi</taxon>
        <taxon>Fungi incertae sedis</taxon>
        <taxon>Mucoromycota</taxon>
        <taxon>Mortierellomycotina</taxon>
        <taxon>Mortierellomycetes</taxon>
        <taxon>Mortierellales</taxon>
        <taxon>Mortierellaceae</taxon>
        <taxon>Lobosporangium</taxon>
    </lineage>
</organism>
<comment type="caution">
    <text evidence="2">The sequence shown here is derived from an EMBL/GenBank/DDBJ whole genome shotgun (WGS) entry which is preliminary data.</text>
</comment>
<keyword evidence="3" id="KW-1185">Reference proteome</keyword>
<proteinExistence type="predicted"/>
<dbReference type="EMBL" id="MCFF01000009">
    <property type="protein sequence ID" value="ORZ23921.1"/>
    <property type="molecule type" value="Genomic_DNA"/>
</dbReference>
<dbReference type="InParanoid" id="A0A1Y2GUM2"/>
<protein>
    <submittedName>
        <fullName evidence="2">Uncharacterized protein</fullName>
    </submittedName>
</protein>
<gene>
    <name evidence="2" type="ORF">BCR41DRAFT_394237</name>
</gene>
<dbReference type="AlphaFoldDB" id="A0A1Y2GUM2"/>
<accession>A0A1Y2GUM2</accession>
<evidence type="ECO:0000256" key="1">
    <source>
        <dbReference type="SAM" id="MobiDB-lite"/>
    </source>
</evidence>
<dbReference type="RefSeq" id="XP_021883735.1">
    <property type="nucleotide sequence ID" value="XM_022028627.1"/>
</dbReference>
<evidence type="ECO:0000313" key="2">
    <source>
        <dbReference type="EMBL" id="ORZ23921.1"/>
    </source>
</evidence>
<feature type="region of interest" description="Disordered" evidence="1">
    <location>
        <begin position="127"/>
        <end position="173"/>
    </location>
</feature>
<evidence type="ECO:0000313" key="3">
    <source>
        <dbReference type="Proteomes" id="UP000193648"/>
    </source>
</evidence>
<dbReference type="Proteomes" id="UP000193648">
    <property type="component" value="Unassembled WGS sequence"/>
</dbReference>
<reference evidence="2 3" key="1">
    <citation type="submission" date="2016-07" db="EMBL/GenBank/DDBJ databases">
        <title>Pervasive Adenine N6-methylation of Active Genes in Fungi.</title>
        <authorList>
            <consortium name="DOE Joint Genome Institute"/>
            <person name="Mondo S.J."/>
            <person name="Dannebaum R.O."/>
            <person name="Kuo R.C."/>
            <person name="Labutti K."/>
            <person name="Haridas S."/>
            <person name="Kuo A."/>
            <person name="Salamov A."/>
            <person name="Ahrendt S.R."/>
            <person name="Lipzen A."/>
            <person name="Sullivan W."/>
            <person name="Andreopoulos W.B."/>
            <person name="Clum A."/>
            <person name="Lindquist E."/>
            <person name="Daum C."/>
            <person name="Ramamoorthy G.K."/>
            <person name="Gryganskyi A."/>
            <person name="Culley D."/>
            <person name="Magnuson J.K."/>
            <person name="James T.Y."/>
            <person name="O'Malley M.A."/>
            <person name="Stajich J.E."/>
            <person name="Spatafora J.W."/>
            <person name="Visel A."/>
            <person name="Grigoriev I.V."/>
        </authorList>
    </citation>
    <scope>NUCLEOTIDE SEQUENCE [LARGE SCALE GENOMIC DNA]</scope>
    <source>
        <strain evidence="2 3">NRRL 3116</strain>
    </source>
</reference>
<name>A0A1Y2GUM2_9FUNG</name>
<feature type="compositionally biased region" description="Low complexity" evidence="1">
    <location>
        <begin position="162"/>
        <end position="173"/>
    </location>
</feature>
<sequence length="173" mass="18777">MSSPRRARYARQSKREDPDMTSYWQECPITILSAYPMGLKCTVIELRRLNDNDIQPQCPACKSVFSTKAPEYDTTLLQASQGLEGLEQRRAALLVLLNQGGFPPVLLLGEDGNIIDAMKILGLKHNTKDAKNKKQKSPTAPAEDACRAAATPDSPGKEAKAATHAAAQKPASS</sequence>